<keyword evidence="2" id="KW-1185">Reference proteome</keyword>
<comment type="caution">
    <text evidence="1">The sequence shown here is derived from an EMBL/GenBank/DDBJ whole genome shotgun (WGS) entry which is preliminary data.</text>
</comment>
<name>A0A4Y2D6W9_ARAVE</name>
<evidence type="ECO:0000313" key="2">
    <source>
        <dbReference type="Proteomes" id="UP000499080"/>
    </source>
</evidence>
<accession>A0A4Y2D6W9</accession>
<protein>
    <submittedName>
        <fullName evidence="1">Uncharacterized protein</fullName>
    </submittedName>
</protein>
<reference evidence="1 2" key="1">
    <citation type="journal article" date="2019" name="Sci. Rep.">
        <title>Orb-weaving spider Araneus ventricosus genome elucidates the spidroin gene catalogue.</title>
        <authorList>
            <person name="Kono N."/>
            <person name="Nakamura H."/>
            <person name="Ohtoshi R."/>
            <person name="Moran D.A.P."/>
            <person name="Shinohara A."/>
            <person name="Yoshida Y."/>
            <person name="Fujiwara M."/>
            <person name="Mori M."/>
            <person name="Tomita M."/>
            <person name="Arakawa K."/>
        </authorList>
    </citation>
    <scope>NUCLEOTIDE SEQUENCE [LARGE SCALE GENOMIC DNA]</scope>
</reference>
<dbReference type="Proteomes" id="UP000499080">
    <property type="component" value="Unassembled WGS sequence"/>
</dbReference>
<evidence type="ECO:0000313" key="1">
    <source>
        <dbReference type="EMBL" id="GBM11718.1"/>
    </source>
</evidence>
<organism evidence="1 2">
    <name type="scientific">Araneus ventricosus</name>
    <name type="common">Orbweaver spider</name>
    <name type="synonym">Epeira ventricosa</name>
    <dbReference type="NCBI Taxonomy" id="182803"/>
    <lineage>
        <taxon>Eukaryota</taxon>
        <taxon>Metazoa</taxon>
        <taxon>Ecdysozoa</taxon>
        <taxon>Arthropoda</taxon>
        <taxon>Chelicerata</taxon>
        <taxon>Arachnida</taxon>
        <taxon>Araneae</taxon>
        <taxon>Araneomorphae</taxon>
        <taxon>Entelegynae</taxon>
        <taxon>Araneoidea</taxon>
        <taxon>Araneidae</taxon>
        <taxon>Araneus</taxon>
    </lineage>
</organism>
<proteinExistence type="predicted"/>
<dbReference type="AlphaFoldDB" id="A0A4Y2D6W9"/>
<dbReference type="EMBL" id="BGPR01000303">
    <property type="protein sequence ID" value="GBM11718.1"/>
    <property type="molecule type" value="Genomic_DNA"/>
</dbReference>
<gene>
    <name evidence="1" type="ORF">AVEN_75666_1</name>
</gene>
<sequence>MCLMTHQAHGNQHHHDQGCPLWSLGKLTQYGTFCASQFPEERPRTKFHHSNNWLCFCAIVFTYTQTDNVPIDGSCPEVERDLQIWCKDHVPNYVCLASVFVYLNIIFPCY</sequence>